<keyword evidence="1" id="KW-0472">Membrane</keyword>
<accession>A0A0D0AYV7</accession>
<reference evidence="4" key="2">
    <citation type="submission" date="2015-01" db="EMBL/GenBank/DDBJ databases">
        <title>Evolutionary Origins and Diversification of the Mycorrhizal Mutualists.</title>
        <authorList>
            <consortium name="DOE Joint Genome Institute"/>
            <consortium name="Mycorrhizal Genomics Consortium"/>
            <person name="Kohler A."/>
            <person name="Kuo A."/>
            <person name="Nagy L.G."/>
            <person name="Floudas D."/>
            <person name="Copeland A."/>
            <person name="Barry K.W."/>
            <person name="Cichocki N."/>
            <person name="Veneault-Fourrey C."/>
            <person name="LaButti K."/>
            <person name="Lindquist E.A."/>
            <person name="Lipzen A."/>
            <person name="Lundell T."/>
            <person name="Morin E."/>
            <person name="Murat C."/>
            <person name="Riley R."/>
            <person name="Ohm R."/>
            <person name="Sun H."/>
            <person name="Tunlid A."/>
            <person name="Henrissat B."/>
            <person name="Grigoriev I.V."/>
            <person name="Hibbett D.S."/>
            <person name="Martin F."/>
        </authorList>
    </citation>
    <scope>NUCLEOTIDE SEQUENCE [LARGE SCALE GENOMIC DNA]</scope>
    <source>
        <strain evidence="4">UH-Slu-Lm8-n1</strain>
    </source>
</reference>
<evidence type="ECO:0000313" key="4">
    <source>
        <dbReference type="Proteomes" id="UP000054485"/>
    </source>
</evidence>
<reference evidence="3 4" key="1">
    <citation type="submission" date="2014-04" db="EMBL/GenBank/DDBJ databases">
        <authorList>
            <consortium name="DOE Joint Genome Institute"/>
            <person name="Kuo A."/>
            <person name="Ruytinx J."/>
            <person name="Rineau F."/>
            <person name="Colpaert J."/>
            <person name="Kohler A."/>
            <person name="Nagy L.G."/>
            <person name="Floudas D."/>
            <person name="Copeland A."/>
            <person name="Barry K.W."/>
            <person name="Cichocki N."/>
            <person name="Veneault-Fourrey C."/>
            <person name="LaButti K."/>
            <person name="Lindquist E.A."/>
            <person name="Lipzen A."/>
            <person name="Lundell T."/>
            <person name="Morin E."/>
            <person name="Murat C."/>
            <person name="Sun H."/>
            <person name="Tunlid A."/>
            <person name="Henrissat B."/>
            <person name="Grigoriev I.V."/>
            <person name="Hibbett D.S."/>
            <person name="Martin F."/>
            <person name="Nordberg H.P."/>
            <person name="Cantor M.N."/>
            <person name="Hua S.X."/>
        </authorList>
    </citation>
    <scope>NUCLEOTIDE SEQUENCE [LARGE SCALE GENOMIC DNA]</scope>
    <source>
        <strain evidence="3 4">UH-Slu-Lm8-n1</strain>
    </source>
</reference>
<feature type="transmembrane region" description="Helical" evidence="1">
    <location>
        <begin position="85"/>
        <end position="109"/>
    </location>
</feature>
<gene>
    <name evidence="3" type="ORF">CY34DRAFT_328423</name>
</gene>
<feature type="transmembrane region" description="Helical" evidence="1">
    <location>
        <begin position="205"/>
        <end position="226"/>
    </location>
</feature>
<organism evidence="3 4">
    <name type="scientific">Suillus luteus UH-Slu-Lm8-n1</name>
    <dbReference type="NCBI Taxonomy" id="930992"/>
    <lineage>
        <taxon>Eukaryota</taxon>
        <taxon>Fungi</taxon>
        <taxon>Dikarya</taxon>
        <taxon>Basidiomycota</taxon>
        <taxon>Agaricomycotina</taxon>
        <taxon>Agaricomycetes</taxon>
        <taxon>Agaricomycetidae</taxon>
        <taxon>Boletales</taxon>
        <taxon>Suillineae</taxon>
        <taxon>Suillaceae</taxon>
        <taxon>Suillus</taxon>
    </lineage>
</organism>
<sequence>MALSPEFMQDLWVRKILSTTGHTLLVYDYLLTLKDEVEYIWNRPWTIVKVMFLVNRYGNLVGQTSIRLEEAGLLSHGSQMFCNRFTFFTSCFMVLSTESIHIIVLMRAWAIWGTQKRVANILIWSYVSYVLVLTGTATYSMTTRHNQFLQLDVTHICIGGTPSYAWLISCGSFVLDTILFVLTMRSLQISSREFQCLYPSDLLHVLVRDAIVFFIFSTLSNALSTASWTAYAHNPKHFIAKAFATPLLSVAGQRLVLNLRGLKGRTYTTQDLSCEVDRQLEAFAAADTSSRDDIGRSLV</sequence>
<dbReference type="EMBL" id="KN835340">
    <property type="protein sequence ID" value="KIK39482.1"/>
    <property type="molecule type" value="Genomic_DNA"/>
</dbReference>
<keyword evidence="4" id="KW-1185">Reference proteome</keyword>
<proteinExistence type="predicted"/>
<dbReference type="OrthoDB" id="2638860at2759"/>
<dbReference type="AlphaFoldDB" id="A0A0D0AYV7"/>
<feature type="domain" description="DUF6533" evidence="2">
    <location>
        <begin position="23"/>
        <end position="58"/>
    </location>
</feature>
<dbReference type="HOGENOM" id="CLU_035509_3_1_1"/>
<keyword evidence="1" id="KW-1133">Transmembrane helix</keyword>
<keyword evidence="1" id="KW-0812">Transmembrane</keyword>
<feature type="transmembrane region" description="Helical" evidence="1">
    <location>
        <begin position="121"/>
        <end position="143"/>
    </location>
</feature>
<protein>
    <recommendedName>
        <fullName evidence="2">DUF6533 domain-containing protein</fullName>
    </recommendedName>
</protein>
<feature type="transmembrane region" description="Helical" evidence="1">
    <location>
        <begin position="163"/>
        <end position="184"/>
    </location>
</feature>
<name>A0A0D0AYV7_9AGAM</name>
<dbReference type="Proteomes" id="UP000054485">
    <property type="component" value="Unassembled WGS sequence"/>
</dbReference>
<evidence type="ECO:0000256" key="1">
    <source>
        <dbReference type="SAM" id="Phobius"/>
    </source>
</evidence>
<evidence type="ECO:0000259" key="2">
    <source>
        <dbReference type="Pfam" id="PF20151"/>
    </source>
</evidence>
<dbReference type="Pfam" id="PF20151">
    <property type="entry name" value="DUF6533"/>
    <property type="match status" value="1"/>
</dbReference>
<dbReference type="InParanoid" id="A0A0D0AYV7"/>
<dbReference type="STRING" id="930992.A0A0D0AYV7"/>
<evidence type="ECO:0000313" key="3">
    <source>
        <dbReference type="EMBL" id="KIK39482.1"/>
    </source>
</evidence>
<dbReference type="InterPro" id="IPR045340">
    <property type="entry name" value="DUF6533"/>
</dbReference>